<dbReference type="PANTHER" id="PTHR23108">
    <property type="entry name" value="METHYLTRANSFERASE-RELATED"/>
    <property type="match status" value="1"/>
</dbReference>
<keyword evidence="1" id="KW-0812">Transmembrane</keyword>
<dbReference type="InterPro" id="IPR038899">
    <property type="entry name" value="METTL22"/>
</dbReference>
<gene>
    <name evidence="2" type="primary">g3059</name>
    <name evidence="2" type="ORF">VP750_LOCUS2614</name>
</gene>
<keyword evidence="3" id="KW-1185">Reference proteome</keyword>
<protein>
    <submittedName>
        <fullName evidence="2">G3059 protein</fullName>
    </submittedName>
</protein>
<dbReference type="PANTHER" id="PTHR23108:SF3">
    <property type="entry name" value="METHYLTRANSFERASE FAMILY PROTEIN"/>
    <property type="match status" value="1"/>
</dbReference>
<dbReference type="Gene3D" id="3.40.50.150">
    <property type="entry name" value="Vaccinia Virus protein VP39"/>
    <property type="match status" value="1"/>
</dbReference>
<proteinExistence type="predicted"/>
<organism evidence="2 3">
    <name type="scientific">Coccomyxa viridis</name>
    <dbReference type="NCBI Taxonomy" id="1274662"/>
    <lineage>
        <taxon>Eukaryota</taxon>
        <taxon>Viridiplantae</taxon>
        <taxon>Chlorophyta</taxon>
        <taxon>core chlorophytes</taxon>
        <taxon>Trebouxiophyceae</taxon>
        <taxon>Trebouxiophyceae incertae sedis</taxon>
        <taxon>Coccomyxaceae</taxon>
        <taxon>Coccomyxa</taxon>
    </lineage>
</organism>
<reference evidence="2 3" key="1">
    <citation type="submission" date="2024-06" db="EMBL/GenBank/DDBJ databases">
        <authorList>
            <person name="Kraege A."/>
            <person name="Thomma B."/>
        </authorList>
    </citation>
    <scope>NUCLEOTIDE SEQUENCE [LARGE SCALE GENOMIC DNA]</scope>
</reference>
<name>A0ABP1FLW4_9CHLO</name>
<feature type="transmembrane region" description="Helical" evidence="1">
    <location>
        <begin position="260"/>
        <end position="281"/>
    </location>
</feature>
<evidence type="ECO:0000313" key="3">
    <source>
        <dbReference type="Proteomes" id="UP001497392"/>
    </source>
</evidence>
<dbReference type="InterPro" id="IPR019410">
    <property type="entry name" value="Methyltransf_16"/>
</dbReference>
<dbReference type="InterPro" id="IPR029063">
    <property type="entry name" value="SAM-dependent_MTases_sf"/>
</dbReference>
<dbReference type="Pfam" id="PF10294">
    <property type="entry name" value="Methyltransf_16"/>
    <property type="match status" value="1"/>
</dbReference>
<accession>A0ABP1FLW4</accession>
<dbReference type="CDD" id="cd02440">
    <property type="entry name" value="AdoMet_MTases"/>
    <property type="match status" value="1"/>
</dbReference>
<evidence type="ECO:0000256" key="1">
    <source>
        <dbReference type="SAM" id="Phobius"/>
    </source>
</evidence>
<comment type="caution">
    <text evidence="2">The sequence shown here is derived from an EMBL/GenBank/DDBJ whole genome shotgun (WGS) entry which is preliminary data.</text>
</comment>
<sequence length="286" mass="30222">MAMDQDDASFEALFTNESYEKQTFRAGSHTLQLLCSESASTDYDLTGQIMWPAAQLLADYLTANMHIMAGCPCALELGSGLGFPGLVAAQHCPVILTDHNPVVLKVLERNAELNTGDHRIRCLQLDWDGDSDTLTSILLQSPDRQGFDVLLGSDVAYSLKALPHLFKVAASLLSKRPSSVFILGYVSRAASIDRGIFLEAAAAGLRTREVDGTRKAVPGGLEGAVYEVRWAHLAGGGTAPCSRTAGSGVRRKAKGSPAQTGIVLAATVGPLLAGVALSYFLSGSSK</sequence>
<dbReference type="EMBL" id="CAXHTA020000004">
    <property type="protein sequence ID" value="CAL5220955.1"/>
    <property type="molecule type" value="Genomic_DNA"/>
</dbReference>
<dbReference type="Proteomes" id="UP001497392">
    <property type="component" value="Unassembled WGS sequence"/>
</dbReference>
<dbReference type="SUPFAM" id="SSF53335">
    <property type="entry name" value="S-adenosyl-L-methionine-dependent methyltransferases"/>
    <property type="match status" value="1"/>
</dbReference>
<keyword evidence="1" id="KW-0472">Membrane</keyword>
<keyword evidence="1" id="KW-1133">Transmembrane helix</keyword>
<evidence type="ECO:0000313" key="2">
    <source>
        <dbReference type="EMBL" id="CAL5220955.1"/>
    </source>
</evidence>